<feature type="transmembrane region" description="Helical" evidence="6">
    <location>
        <begin position="125"/>
        <end position="146"/>
    </location>
</feature>
<evidence type="ECO:0000256" key="5">
    <source>
        <dbReference type="ARBA" id="ARBA00023136"/>
    </source>
</evidence>
<reference evidence="9 10" key="1">
    <citation type="submission" date="2018-08" db="EMBL/GenBank/DDBJ databases">
        <title>A genome reference for cultivated species of the human gut microbiota.</title>
        <authorList>
            <person name="Zou Y."/>
            <person name="Xue W."/>
            <person name="Luo G."/>
        </authorList>
    </citation>
    <scope>NUCLEOTIDE SEQUENCE [LARGE SCALE GENOMIC DNA]</scope>
    <source>
        <strain evidence="9 10">TF08-11</strain>
    </source>
</reference>
<feature type="transmembrane region" description="Helical" evidence="6">
    <location>
        <begin position="71"/>
        <end position="91"/>
    </location>
</feature>
<keyword evidence="3 6" id="KW-0812">Transmembrane</keyword>
<feature type="domain" description="RDD" evidence="7">
    <location>
        <begin position="23"/>
        <end position="191"/>
    </location>
</feature>
<comment type="caution">
    <text evidence="9">The sequence shown here is derived from an EMBL/GenBank/DDBJ whole genome shotgun (WGS) entry which is preliminary data.</text>
</comment>
<dbReference type="AlphaFoldDB" id="A0A3E3E4D7"/>
<protein>
    <submittedName>
        <fullName evidence="9">RDD family protein</fullName>
    </submittedName>
</protein>
<keyword evidence="5 6" id="KW-0472">Membrane</keyword>
<dbReference type="Proteomes" id="UP001212981">
    <property type="component" value="Unassembled WGS sequence"/>
</dbReference>
<evidence type="ECO:0000256" key="3">
    <source>
        <dbReference type="ARBA" id="ARBA00022692"/>
    </source>
</evidence>
<dbReference type="InterPro" id="IPR051791">
    <property type="entry name" value="Pra-immunoreactive"/>
</dbReference>
<evidence type="ECO:0000256" key="4">
    <source>
        <dbReference type="ARBA" id="ARBA00022989"/>
    </source>
</evidence>
<evidence type="ECO:0000313" key="8">
    <source>
        <dbReference type="EMBL" id="MDB7983260.1"/>
    </source>
</evidence>
<evidence type="ECO:0000256" key="6">
    <source>
        <dbReference type="SAM" id="Phobius"/>
    </source>
</evidence>
<organism evidence="9 10">
    <name type="scientific">Faecalicoccus pleomorphus</name>
    <dbReference type="NCBI Taxonomy" id="1323"/>
    <lineage>
        <taxon>Bacteria</taxon>
        <taxon>Bacillati</taxon>
        <taxon>Bacillota</taxon>
        <taxon>Erysipelotrichia</taxon>
        <taxon>Erysipelotrichales</taxon>
        <taxon>Erysipelotrichaceae</taxon>
        <taxon>Faecalicoccus</taxon>
    </lineage>
</organism>
<dbReference type="EMBL" id="QUSK01000015">
    <property type="protein sequence ID" value="RGD76206.1"/>
    <property type="molecule type" value="Genomic_DNA"/>
</dbReference>
<evidence type="ECO:0000256" key="2">
    <source>
        <dbReference type="ARBA" id="ARBA00022475"/>
    </source>
</evidence>
<proteinExistence type="predicted"/>
<accession>A0A3E3E4D7</accession>
<evidence type="ECO:0000313" key="10">
    <source>
        <dbReference type="Proteomes" id="UP000260721"/>
    </source>
</evidence>
<reference evidence="8" key="2">
    <citation type="submission" date="2023-01" db="EMBL/GenBank/DDBJ databases">
        <title>Human gut microbiome strain richness.</title>
        <authorList>
            <person name="Chen-Liaw A."/>
        </authorList>
    </citation>
    <scope>NUCLEOTIDE SEQUENCE</scope>
    <source>
        <strain evidence="8">D8_m1001271B151109d0_201107</strain>
    </source>
</reference>
<keyword evidence="4 6" id="KW-1133">Transmembrane helix</keyword>
<name>A0A3E3E4D7_9FIRM</name>
<dbReference type="Proteomes" id="UP000260721">
    <property type="component" value="Unassembled WGS sequence"/>
</dbReference>
<dbReference type="RefSeq" id="WP_117446492.1">
    <property type="nucleotide sequence ID" value="NZ_CALCIP010000002.1"/>
</dbReference>
<dbReference type="PANTHER" id="PTHR36115">
    <property type="entry name" value="PROLINE-RICH ANTIGEN HOMOLOG-RELATED"/>
    <property type="match status" value="1"/>
</dbReference>
<feature type="transmembrane region" description="Helical" evidence="6">
    <location>
        <begin position="26"/>
        <end position="51"/>
    </location>
</feature>
<feature type="transmembrane region" description="Helical" evidence="6">
    <location>
        <begin position="158"/>
        <end position="178"/>
    </location>
</feature>
<evidence type="ECO:0000256" key="1">
    <source>
        <dbReference type="ARBA" id="ARBA00004651"/>
    </source>
</evidence>
<comment type="subcellular location">
    <subcellularLocation>
        <location evidence="1">Cell membrane</location>
        <topology evidence="1">Multi-pass membrane protein</topology>
    </subcellularLocation>
</comment>
<keyword evidence="2" id="KW-1003">Cell membrane</keyword>
<dbReference type="Pfam" id="PF06271">
    <property type="entry name" value="RDD"/>
    <property type="match status" value="1"/>
</dbReference>
<evidence type="ECO:0000259" key="7">
    <source>
        <dbReference type="Pfam" id="PF06271"/>
    </source>
</evidence>
<dbReference type="EMBL" id="JAQLXO010000027">
    <property type="protein sequence ID" value="MDB7983260.1"/>
    <property type="molecule type" value="Genomic_DNA"/>
</dbReference>
<dbReference type="GO" id="GO:0005886">
    <property type="term" value="C:plasma membrane"/>
    <property type="evidence" value="ECO:0007669"/>
    <property type="project" value="UniProtKB-SubCell"/>
</dbReference>
<evidence type="ECO:0000313" key="9">
    <source>
        <dbReference type="EMBL" id="RGD76206.1"/>
    </source>
</evidence>
<dbReference type="InterPro" id="IPR010432">
    <property type="entry name" value="RDD"/>
</dbReference>
<gene>
    <name evidence="9" type="ORF">DXC78_07695</name>
    <name evidence="8" type="ORF">PND82_10570</name>
</gene>
<sequence>MKLGVFNALSRWIDSTKNDLPFNKRVGAYIIDWILGGIFSGLPAILCYGFLTKRSDMFSNLYVFPSLGYKVYWSFLAGILCVMFALFYYVYVPLKIYPGQTLGKKWMKIKIVKKDGTDPGLKELLLRYGLGMFLLESGSVVVCQYIRQMITLAFSFYVDYIWQWIGTILIIFSVMLAAGTNSHRALHDYFGNTKVISA</sequence>